<feature type="domain" description="GS catalytic" evidence="20">
    <location>
        <begin position="106"/>
        <end position="440"/>
    </location>
</feature>
<sequence length="440" mass="49908">MKKDQEYVLKIVKDKDVKFIRLWFTDVLGFLKSFAIAPAELELAFEEGMGFDGSSIEGFTRIEESDMIAVPDPNTFALLPWSKDVKVARMFCDIQTPDGEPFNGDPRYVLKRNLEKAAKMGYTMYVGPELEFFYFKDSNGTEVLDRGGYFDLTPLDLATPYRRETIFALESMGITVEYSHHEVAPSQHEIDLRYADALAMADNVMTYRLAVKQIAQESGVYATFMPKPIYGENGSGMHTHQSLFKGDANAFFDPKDERNLSKEAKSYIAGILKHAGEITVVLNQWVNSYKRLVPGYEAPVYICWSRRNRSALVRVPMYKPGKETATRIELRSPDPACNPYLAFSVMLAAGLEGIEKGYELPPEASDNIYEMTNEERTAAGIGTLPEDLYEAIKIAENSALLRKALGDHVYEYFLRNKKADWDAYKAQVTEFELNKYLPML</sequence>
<dbReference type="GO" id="GO:0005524">
    <property type="term" value="F:ATP binding"/>
    <property type="evidence" value="ECO:0007669"/>
    <property type="project" value="UniProtKB-KW"/>
</dbReference>
<evidence type="ECO:0000256" key="6">
    <source>
        <dbReference type="ARBA" id="ARBA00022598"/>
    </source>
</evidence>
<dbReference type="Gene3D" id="3.30.590.10">
    <property type="entry name" value="Glutamine synthetase/guanido kinase, catalytic domain"/>
    <property type="match status" value="1"/>
</dbReference>
<feature type="binding site" evidence="14">
    <location>
        <position position="309"/>
    </location>
    <ligand>
        <name>ATP</name>
        <dbReference type="ChEBI" id="CHEBI:30616"/>
    </ligand>
</feature>
<evidence type="ECO:0000256" key="1">
    <source>
        <dbReference type="ARBA" id="ARBA00004496"/>
    </source>
</evidence>
<keyword evidence="7 15" id="KW-0479">Metal-binding</keyword>
<name>A0A2M7T7G5_9ACTN</name>
<feature type="binding site" evidence="13">
    <location>
        <position position="291"/>
    </location>
    <ligand>
        <name>L-glutamate</name>
        <dbReference type="ChEBI" id="CHEBI:29985"/>
    </ligand>
</feature>
<dbReference type="AlphaFoldDB" id="A0A2M7T7G5"/>
<keyword evidence="9 14" id="KW-0067">ATP-binding</keyword>
<dbReference type="InterPro" id="IPR027303">
    <property type="entry name" value="Gln_synth_gly_rich_site"/>
</dbReference>
<evidence type="ECO:0000256" key="17">
    <source>
        <dbReference type="PROSITE-ProRule" id="PRU01330"/>
    </source>
</evidence>
<keyword evidence="16" id="KW-0597">Phosphoprotein</keyword>
<dbReference type="PANTHER" id="PTHR43785">
    <property type="entry name" value="GAMMA-GLUTAMYLPUTRESCINE SYNTHETASE"/>
    <property type="match status" value="1"/>
</dbReference>
<dbReference type="InterPro" id="IPR036651">
    <property type="entry name" value="Gln_synt_N_sf"/>
</dbReference>
<dbReference type="SUPFAM" id="SSF55931">
    <property type="entry name" value="Glutamine synthetase/guanido kinase"/>
    <property type="match status" value="1"/>
</dbReference>
<dbReference type="GO" id="GO:0004356">
    <property type="term" value="F:glutamine synthetase activity"/>
    <property type="evidence" value="ECO:0007669"/>
    <property type="project" value="UniProtKB-EC"/>
</dbReference>
<comment type="caution">
    <text evidence="21">The sequence shown here is derived from an EMBL/GenBank/DDBJ whole genome shotgun (WGS) entry which is preliminary data.</text>
</comment>
<evidence type="ECO:0000313" key="22">
    <source>
        <dbReference type="Proteomes" id="UP000230956"/>
    </source>
</evidence>
<evidence type="ECO:0000256" key="10">
    <source>
        <dbReference type="ARBA" id="ARBA00022842"/>
    </source>
</evidence>
<feature type="binding site" evidence="14">
    <location>
        <position position="177"/>
    </location>
    <ligand>
        <name>ATP</name>
        <dbReference type="ChEBI" id="CHEBI:30616"/>
    </ligand>
</feature>
<feature type="binding site" evidence="15">
    <location>
        <position position="238"/>
    </location>
    <ligand>
        <name>Mg(2+)</name>
        <dbReference type="ChEBI" id="CHEBI:18420"/>
        <label>1</label>
    </ligand>
</feature>
<evidence type="ECO:0000256" key="5">
    <source>
        <dbReference type="ARBA" id="ARBA00022490"/>
    </source>
</evidence>
<feature type="domain" description="GS beta-grasp" evidence="19">
    <location>
        <begin position="15"/>
        <end position="99"/>
    </location>
</feature>
<dbReference type="EMBL" id="PFNG01000163">
    <property type="protein sequence ID" value="PIZ37822.1"/>
    <property type="molecule type" value="Genomic_DNA"/>
</dbReference>
<dbReference type="NCBIfam" id="TIGR00653">
    <property type="entry name" value="GlnA"/>
    <property type="match status" value="1"/>
</dbReference>
<dbReference type="RefSeq" id="WP_286678252.1">
    <property type="nucleotide sequence ID" value="NZ_MNXI01000070.1"/>
</dbReference>
<feature type="binding site" evidence="15">
    <location>
        <position position="182"/>
    </location>
    <ligand>
        <name>Mg(2+)</name>
        <dbReference type="ChEBI" id="CHEBI:18420"/>
        <label>1</label>
    </ligand>
</feature>
<dbReference type="PANTHER" id="PTHR43785:SF12">
    <property type="entry name" value="TYPE-1 GLUTAMINE SYNTHETASE 2"/>
    <property type="match status" value="1"/>
</dbReference>
<dbReference type="GO" id="GO:0006542">
    <property type="term" value="P:glutamine biosynthetic process"/>
    <property type="evidence" value="ECO:0007669"/>
    <property type="project" value="InterPro"/>
</dbReference>
<evidence type="ECO:0000313" key="21">
    <source>
        <dbReference type="EMBL" id="PIZ37822.1"/>
    </source>
</evidence>
<dbReference type="Pfam" id="PF00120">
    <property type="entry name" value="Gln-synt_C"/>
    <property type="match status" value="1"/>
</dbReference>
<feature type="binding site" evidence="15">
    <location>
        <position position="189"/>
    </location>
    <ligand>
        <name>Mg(2+)</name>
        <dbReference type="ChEBI" id="CHEBI:18420"/>
        <label>1</label>
    </ligand>
</feature>
<comment type="cofactor">
    <cofactor evidence="15">
        <name>Mg(2+)</name>
        <dbReference type="ChEBI" id="CHEBI:18420"/>
    </cofactor>
    <text evidence="15">Binds 2 Mg(2+) ions per subunit.</text>
</comment>
<evidence type="ECO:0000256" key="18">
    <source>
        <dbReference type="RuleBase" id="RU000384"/>
    </source>
</evidence>
<evidence type="ECO:0000256" key="9">
    <source>
        <dbReference type="ARBA" id="ARBA00022840"/>
    </source>
</evidence>
<feature type="binding site" evidence="15">
    <location>
        <position position="329"/>
    </location>
    <ligand>
        <name>Mg(2+)</name>
        <dbReference type="ChEBI" id="CHEBI:18420"/>
        <label>1</label>
    </ligand>
</feature>
<evidence type="ECO:0000256" key="7">
    <source>
        <dbReference type="ARBA" id="ARBA00022723"/>
    </source>
</evidence>
<dbReference type="InterPro" id="IPR008147">
    <property type="entry name" value="Gln_synt_N"/>
</dbReference>
<evidence type="ECO:0000256" key="4">
    <source>
        <dbReference type="ARBA" id="ARBA00021364"/>
    </source>
</evidence>
<comment type="similarity">
    <text evidence="2 17 18">Belongs to the glutamine synthetase family.</text>
</comment>
<feature type="binding site" evidence="15">
    <location>
        <position position="129"/>
    </location>
    <ligand>
        <name>Mg(2+)</name>
        <dbReference type="ChEBI" id="CHEBI:18420"/>
        <label>1</label>
    </ligand>
</feature>
<dbReference type="Proteomes" id="UP000230956">
    <property type="component" value="Unassembled WGS sequence"/>
</dbReference>
<dbReference type="Gene3D" id="3.10.20.70">
    <property type="entry name" value="Glutamine synthetase, N-terminal domain"/>
    <property type="match status" value="1"/>
</dbReference>
<evidence type="ECO:0000256" key="3">
    <source>
        <dbReference type="ARBA" id="ARBA00012937"/>
    </source>
</evidence>
<organism evidence="21 22">
    <name type="scientific">Candidatus Aquicultor secundus</name>
    <dbReference type="NCBI Taxonomy" id="1973895"/>
    <lineage>
        <taxon>Bacteria</taxon>
        <taxon>Bacillati</taxon>
        <taxon>Actinomycetota</taxon>
        <taxon>Candidatus Aquicultoria</taxon>
        <taxon>Candidatus Aquicultorales</taxon>
        <taxon>Candidatus Aquicultoraceae</taxon>
        <taxon>Candidatus Aquicultor</taxon>
    </lineage>
</organism>
<dbReference type="FunFam" id="3.10.20.70:FF:000002">
    <property type="entry name" value="Glutamine synthetase I"/>
    <property type="match status" value="1"/>
</dbReference>
<evidence type="ECO:0000256" key="2">
    <source>
        <dbReference type="ARBA" id="ARBA00009897"/>
    </source>
</evidence>
<keyword evidence="5" id="KW-0963">Cytoplasm</keyword>
<evidence type="ECO:0000256" key="12">
    <source>
        <dbReference type="ARBA" id="ARBA00049436"/>
    </source>
</evidence>
<evidence type="ECO:0000256" key="13">
    <source>
        <dbReference type="PIRSR" id="PIRSR604809-1"/>
    </source>
</evidence>
<protein>
    <recommendedName>
        <fullName evidence="4">Glutamine synthetase</fullName>
        <ecNumber evidence="3">6.3.1.2</ecNumber>
    </recommendedName>
    <alternativeName>
        <fullName evidence="11">Glutamate--ammonia ligase</fullName>
    </alternativeName>
</protein>
<feature type="binding site" evidence="13">
    <location>
        <position position="331"/>
    </location>
    <ligand>
        <name>L-glutamate</name>
        <dbReference type="ChEBI" id="CHEBI:29985"/>
    </ligand>
</feature>
<dbReference type="SMART" id="SM01230">
    <property type="entry name" value="Gln-synt_C"/>
    <property type="match status" value="1"/>
</dbReference>
<reference evidence="22" key="1">
    <citation type="submission" date="2017-09" db="EMBL/GenBank/DDBJ databases">
        <title>Depth-based differentiation of microbial function through sediment-hosted aquifers and enrichment of novel symbionts in the deep terrestrial subsurface.</title>
        <authorList>
            <person name="Probst A.J."/>
            <person name="Ladd B."/>
            <person name="Jarett J.K."/>
            <person name="Geller-Mcgrath D.E."/>
            <person name="Sieber C.M.K."/>
            <person name="Emerson J.B."/>
            <person name="Anantharaman K."/>
            <person name="Thomas B.C."/>
            <person name="Malmstrom R."/>
            <person name="Stieglmeier M."/>
            <person name="Klingl A."/>
            <person name="Woyke T."/>
            <person name="Ryan C.M."/>
            <person name="Banfield J.F."/>
        </authorList>
    </citation>
    <scope>NUCLEOTIDE SEQUENCE [LARGE SCALE GENOMIC DNA]</scope>
</reference>
<keyword evidence="8 14" id="KW-0547">Nucleotide-binding</keyword>
<proteinExistence type="inferred from homology"/>
<dbReference type="InterPro" id="IPR004809">
    <property type="entry name" value="Gln_synth_I"/>
</dbReference>
<keyword evidence="10 15" id="KW-0460">Magnesium</keyword>
<accession>A0A2M7T7G5</accession>
<comment type="catalytic activity">
    <reaction evidence="12">
        <text>L-glutamate + NH4(+) + ATP = L-glutamine + ADP + phosphate + H(+)</text>
        <dbReference type="Rhea" id="RHEA:16169"/>
        <dbReference type="ChEBI" id="CHEBI:15378"/>
        <dbReference type="ChEBI" id="CHEBI:28938"/>
        <dbReference type="ChEBI" id="CHEBI:29985"/>
        <dbReference type="ChEBI" id="CHEBI:30616"/>
        <dbReference type="ChEBI" id="CHEBI:43474"/>
        <dbReference type="ChEBI" id="CHEBI:58359"/>
        <dbReference type="ChEBI" id="CHEBI:456216"/>
        <dbReference type="EC" id="6.3.1.2"/>
    </reaction>
</comment>
<dbReference type="GO" id="GO:0005737">
    <property type="term" value="C:cytoplasm"/>
    <property type="evidence" value="ECO:0007669"/>
    <property type="project" value="UniProtKB-SubCell"/>
</dbReference>
<feature type="binding site" evidence="13">
    <location>
        <position position="309"/>
    </location>
    <ligand>
        <name>L-glutamate</name>
        <dbReference type="ChEBI" id="CHEBI:29985"/>
    </ligand>
</feature>
<keyword evidence="6 21" id="KW-0436">Ligase</keyword>
<dbReference type="InterPro" id="IPR014746">
    <property type="entry name" value="Gln_synth/guanido_kin_cat_dom"/>
</dbReference>
<dbReference type="FunFam" id="3.30.590.10:FF:000003">
    <property type="entry name" value="Glutamine synthetase 2"/>
    <property type="match status" value="1"/>
</dbReference>
<dbReference type="PROSITE" id="PS51987">
    <property type="entry name" value="GS_CATALYTIC"/>
    <property type="match status" value="1"/>
</dbReference>
<evidence type="ECO:0000256" key="14">
    <source>
        <dbReference type="PIRSR" id="PIRSR604809-2"/>
    </source>
</evidence>
<dbReference type="PROSITE" id="PS00181">
    <property type="entry name" value="GLNA_ATP"/>
    <property type="match status" value="1"/>
</dbReference>
<evidence type="ECO:0000256" key="8">
    <source>
        <dbReference type="ARBA" id="ARBA00022741"/>
    </source>
</evidence>
<evidence type="ECO:0000259" key="20">
    <source>
        <dbReference type="PROSITE" id="PS51987"/>
    </source>
</evidence>
<dbReference type="PROSITE" id="PS51986">
    <property type="entry name" value="GS_BETA_GRASP"/>
    <property type="match status" value="1"/>
</dbReference>
<evidence type="ECO:0000256" key="11">
    <source>
        <dbReference type="ARBA" id="ARBA00030668"/>
    </source>
</evidence>
<feature type="binding site" evidence="15">
    <location>
        <position position="131"/>
    </location>
    <ligand>
        <name>Mg(2+)</name>
        <dbReference type="ChEBI" id="CHEBI:18420"/>
        <label>1</label>
    </ligand>
</feature>
<gene>
    <name evidence="21" type="primary">glnA</name>
    <name evidence="21" type="ORF">COY37_06795</name>
</gene>
<evidence type="ECO:0000256" key="15">
    <source>
        <dbReference type="PIRSR" id="PIRSR604809-3"/>
    </source>
</evidence>
<evidence type="ECO:0000259" key="19">
    <source>
        <dbReference type="PROSITE" id="PS51986"/>
    </source>
</evidence>
<feature type="binding site" evidence="13">
    <location>
        <position position="297"/>
    </location>
    <ligand>
        <name>L-glutamate</name>
        <dbReference type="ChEBI" id="CHEBI:29985"/>
    </ligand>
</feature>
<evidence type="ECO:0000256" key="16">
    <source>
        <dbReference type="PIRSR" id="PIRSR604809-50"/>
    </source>
</evidence>
<comment type="subcellular location">
    <subcellularLocation>
        <location evidence="1">Cytoplasm</location>
    </subcellularLocation>
</comment>
<dbReference type="InterPro" id="IPR008146">
    <property type="entry name" value="Gln_synth_cat_dom"/>
</dbReference>
<feature type="binding site" evidence="13">
    <location>
        <begin position="233"/>
        <end position="234"/>
    </location>
    <ligand>
        <name>L-glutamate</name>
        <dbReference type="ChEBI" id="CHEBI:29985"/>
    </ligand>
</feature>
<dbReference type="GO" id="GO:0046872">
    <property type="term" value="F:metal ion binding"/>
    <property type="evidence" value="ECO:0007669"/>
    <property type="project" value="UniProtKB-KW"/>
</dbReference>
<dbReference type="Pfam" id="PF03951">
    <property type="entry name" value="Gln-synt_N"/>
    <property type="match status" value="1"/>
</dbReference>
<dbReference type="EC" id="6.3.1.2" evidence="3"/>
<dbReference type="SUPFAM" id="SSF54368">
    <property type="entry name" value="Glutamine synthetase, N-terminal domain"/>
    <property type="match status" value="1"/>
</dbReference>
<feature type="modified residue" description="O-AMP-tyrosine" evidence="16">
    <location>
        <position position="369"/>
    </location>
</feature>
<feature type="binding site" evidence="14">
    <location>
        <begin position="240"/>
        <end position="242"/>
    </location>
    <ligand>
        <name>ATP</name>
        <dbReference type="ChEBI" id="CHEBI:30616"/>
    </ligand>
</feature>